<keyword evidence="7" id="KW-0234">DNA repair</keyword>
<keyword evidence="4 12" id="KW-0347">Helicase</keyword>
<dbReference type="InterPro" id="IPR014001">
    <property type="entry name" value="Helicase_ATP-bd"/>
</dbReference>
<dbReference type="Gene3D" id="3.40.50.300">
    <property type="entry name" value="P-loop containing nucleotide triphosphate hydrolases"/>
    <property type="match status" value="2"/>
</dbReference>
<keyword evidence="5" id="KW-0067">ATP-binding</keyword>
<keyword evidence="2" id="KW-0227">DNA damage</keyword>
<dbReference type="InterPro" id="IPR055367">
    <property type="entry name" value="WH4_Lhr"/>
</dbReference>
<evidence type="ECO:0000256" key="3">
    <source>
        <dbReference type="ARBA" id="ARBA00022801"/>
    </source>
</evidence>
<dbReference type="Pfam" id="PF00270">
    <property type="entry name" value="DEAD"/>
    <property type="match status" value="1"/>
</dbReference>
<dbReference type="InterPro" id="IPR055368">
    <property type="entry name" value="WH3_Lhr"/>
</dbReference>
<dbReference type="Proteomes" id="UP000001930">
    <property type="component" value="Chromosome II"/>
</dbReference>
<keyword evidence="3" id="KW-0378">Hydrolase</keyword>
<dbReference type="GO" id="GO:0006281">
    <property type="term" value="P:DNA repair"/>
    <property type="evidence" value="ECO:0007669"/>
    <property type="project" value="UniProtKB-KW"/>
</dbReference>
<dbReference type="EMBL" id="CP000085">
    <property type="protein sequence ID" value="ABC34817.1"/>
    <property type="molecule type" value="Genomic_DNA"/>
</dbReference>
<dbReference type="PROSITE" id="PS51194">
    <property type="entry name" value="HELICASE_CTER"/>
    <property type="match status" value="1"/>
</dbReference>
<dbReference type="Pfam" id="PF00271">
    <property type="entry name" value="Helicase_C"/>
    <property type="match status" value="1"/>
</dbReference>
<dbReference type="KEGG" id="bte:BTH_II1130"/>
<protein>
    <submittedName>
        <fullName evidence="12">ATP-dependent helicase, DEAD/DEAH family</fullName>
    </submittedName>
</protein>
<evidence type="ECO:0000256" key="6">
    <source>
        <dbReference type="ARBA" id="ARBA00023125"/>
    </source>
</evidence>
<proteinExistence type="predicted"/>
<feature type="domain" description="Helicase C-terminal" evidence="11">
    <location>
        <begin position="331"/>
        <end position="489"/>
    </location>
</feature>
<dbReference type="InterPro" id="IPR052511">
    <property type="entry name" value="ATP-dep_Helicase"/>
</dbReference>
<dbReference type="SMART" id="SM00490">
    <property type="entry name" value="HELICc"/>
    <property type="match status" value="1"/>
</dbReference>
<dbReference type="HOGENOM" id="CLU_002025_3_1_4"/>
<dbReference type="Pfam" id="PF08494">
    <property type="entry name" value="DEAD_assoc"/>
    <property type="match status" value="1"/>
</dbReference>
<dbReference type="GO" id="GO:0003677">
    <property type="term" value="F:DNA binding"/>
    <property type="evidence" value="ECO:0007669"/>
    <property type="project" value="UniProtKB-KW"/>
</dbReference>
<dbReference type="GO" id="GO:0005524">
    <property type="term" value="F:ATP binding"/>
    <property type="evidence" value="ECO:0007669"/>
    <property type="project" value="UniProtKB-KW"/>
</dbReference>
<dbReference type="SMART" id="SM00487">
    <property type="entry name" value="DEXDc"/>
    <property type="match status" value="1"/>
</dbReference>
<dbReference type="Pfam" id="PF19306">
    <property type="entry name" value="WHD_Lhr"/>
    <property type="match status" value="1"/>
</dbReference>
<evidence type="ECO:0000313" key="12">
    <source>
        <dbReference type="EMBL" id="ABC34817.1"/>
    </source>
</evidence>
<evidence type="ECO:0000256" key="9">
    <source>
        <dbReference type="SAM" id="MobiDB-lite"/>
    </source>
</evidence>
<evidence type="ECO:0000313" key="13">
    <source>
        <dbReference type="Proteomes" id="UP000001930"/>
    </source>
</evidence>
<dbReference type="GO" id="GO:0016887">
    <property type="term" value="F:ATP hydrolysis activity"/>
    <property type="evidence" value="ECO:0007669"/>
    <property type="project" value="TreeGrafter"/>
</dbReference>
<name>Q2T672_BURTA</name>
<feature type="region of interest" description="Disordered" evidence="9">
    <location>
        <begin position="665"/>
        <end position="713"/>
    </location>
</feature>
<sequence>MSRVRVPAPCCTAGSRRSARRAASRSRLRCACRPPARLAHYLAGPGRALQRPRPPTLTIAMDVTPTRPAAGALDAFHPVVAAWFSDTFAAPTGAQALAWPHIKAGRSTLVAAPTGSGKTLTAFLSALDDLVRDALAHDGALPDETLVVYVSPLKALSNDIHVNLEAPLAGIAAEIARRGLPVPQIRTAVRTGDTTQAERVAHRKHAPHILVTTPESLYVLLSFESGRRMLASTRTVIVDEIHALAAAKRGSHLTLSLERLDALVGRKLPRIGLSATQKPVEAVARFLVGGRDDAPLDCAIVDTGHTRTRDLALELPPVPLGPVMANDVWERLYDRVAELAAAHRTTLVFVNTRRMAERAARHLADRLGPDAIAAHHGSLAKEHRFDAEQRLKHGKLKLLVATASLELGIDIGDVDLVCQLGSPRGIAPFLQRVGRSGHHVGGVPKGRLFPLSRDELVECAALLDCVRRGELDVLRIPHAPLDVLAQQLVAEIACREWDEDALYRCVTQAAPYATLARERFDDVLKMLAEGFTSRRGARAAYLHRDVVAHTVRGRRGARLAAVTSGGTIPDNADYAVLLEPQGVNIGTVNEDFAVESLAGDVFQLGNQSYRIIRIETGRVRVEDAHGQAPNIPFWLGEAPARSDELSAGVARLRARLDALLARGDAAGSPAAAPEREAATAGQGARAPAAATHGTPALARRASPAAPLAARTSAATSAPAATQIAAVSELAPASELAPEPSRLAPALAWLTGELGLDAEAARQIADYLARARAALGALPTQDTLVMERFFDESGGMQLVIHSPYGSRINRAWGLALRKRFCRSFNFELQAAATDDALILSLSLAHSFALDEVWRYLRASSAEHVLIQALLDAPLFTARWRWNATTSLALPRFAGGRKVAPQLQRMKSEDLLATVFPDQVACAENIVGEREVPKHPLVDQTLDDCLHDAMDTEGWLALLRRIEAGGVALVARDLSAPSPLAAEILNAKPYAFLDDAPLEERRTQAVLARRWTDPESADDLGALDAGAIDSVRDEAWPLVRDADEMHDALVGLACIADDEIDSHDGWRACIARLAAGRRAARLALAGGRGLWIPAERVACMRALYGEDAALDPPLAPPPGFDARWEPDAALVDVIRARLTGFGPLAADALAAPLALPDASVAIALAALEREGYVMRGRFTPGARDDEWCERHLLARIHRYTVKRLRREIEPVGLADFMRFLLHWQRVAPDTRGLGGDALASVVHQLEGFEAAASAWEDEILPARLADYVAGGLDEPCRAGKLTWARLGAPSKAASAPVKTTPVVLLPRRELAAWQALRDPAAQPALSARAERVRATLAAYGAMFFDELAAHAHLLPVELERALGELVAAGLVNADSFAGLRALIRPAAQRSAHRPSRARRGGALIGGMDDAGRWALVQRPPLAPLDFEAGDEDASDGGAHRIGGGAARRLDASVADADARIARAMRAAPPPTGRHAIAPAALEHVARTLLRRYGVVFWRILAGEAEWMPSWRELLPVYRRLEARGEIRGGRFVAGLAGEQFALPDAIPILRELRRRPAEGLMLCVSGADPLNLTGTLLPGQRVPALAGNRVLFRDGVPIASLVGGQFVYARELGAAEQDDARMKLARHR</sequence>
<evidence type="ECO:0000256" key="2">
    <source>
        <dbReference type="ARBA" id="ARBA00022763"/>
    </source>
</evidence>
<dbReference type="InterPro" id="IPR027417">
    <property type="entry name" value="P-loop_NTPase"/>
</dbReference>
<organism evidence="12 13">
    <name type="scientific">Burkholderia thailandensis (strain ATCC 700388 / DSM 13276 / CCUG 48851 / CIP 106301 / E264)</name>
    <dbReference type="NCBI Taxonomy" id="271848"/>
    <lineage>
        <taxon>Bacteria</taxon>
        <taxon>Pseudomonadati</taxon>
        <taxon>Pseudomonadota</taxon>
        <taxon>Betaproteobacteria</taxon>
        <taxon>Burkholderiales</taxon>
        <taxon>Burkholderiaceae</taxon>
        <taxon>Burkholderia</taxon>
        <taxon>pseudomallei group</taxon>
    </lineage>
</organism>
<evidence type="ECO:0000256" key="4">
    <source>
        <dbReference type="ARBA" id="ARBA00022806"/>
    </source>
</evidence>
<evidence type="ECO:0000259" key="11">
    <source>
        <dbReference type="PROSITE" id="PS51194"/>
    </source>
</evidence>
<dbReference type="PROSITE" id="PS51192">
    <property type="entry name" value="HELICASE_ATP_BIND_1"/>
    <property type="match status" value="1"/>
</dbReference>
<keyword evidence="6" id="KW-0238">DNA-binding</keyword>
<dbReference type="InterPro" id="IPR011545">
    <property type="entry name" value="DEAD/DEAH_box_helicase_dom"/>
</dbReference>
<dbReference type="PANTHER" id="PTHR47962">
    <property type="entry name" value="ATP-DEPENDENT HELICASE LHR-RELATED-RELATED"/>
    <property type="match status" value="1"/>
</dbReference>
<dbReference type="Pfam" id="PF23235">
    <property type="entry name" value="WHD_3rd_Lhr"/>
    <property type="match status" value="1"/>
</dbReference>
<dbReference type="Pfam" id="PF23234">
    <property type="entry name" value="WHD_4th_Lhr"/>
    <property type="match status" value="1"/>
</dbReference>
<evidence type="ECO:0000256" key="8">
    <source>
        <dbReference type="ARBA" id="ARBA00023235"/>
    </source>
</evidence>
<accession>Q2T672</accession>
<dbReference type="InterPro" id="IPR013701">
    <property type="entry name" value="Lhr-like_DEAD/DEAH_assoc"/>
</dbReference>
<dbReference type="CDD" id="cd18796">
    <property type="entry name" value="SF2_C_LHR"/>
    <property type="match status" value="1"/>
</dbReference>
<keyword evidence="13" id="KW-1185">Reference proteome</keyword>
<evidence type="ECO:0000259" key="10">
    <source>
        <dbReference type="PROSITE" id="PS51192"/>
    </source>
</evidence>
<evidence type="ECO:0000256" key="5">
    <source>
        <dbReference type="ARBA" id="ARBA00022840"/>
    </source>
</evidence>
<keyword evidence="8" id="KW-0413">Isomerase</keyword>
<feature type="domain" description="Helicase ATP-binding" evidence="10">
    <location>
        <begin position="99"/>
        <end position="295"/>
    </location>
</feature>
<dbReference type="SUPFAM" id="SSF52540">
    <property type="entry name" value="P-loop containing nucleoside triphosphate hydrolases"/>
    <property type="match status" value="1"/>
</dbReference>
<evidence type="ECO:0000256" key="7">
    <source>
        <dbReference type="ARBA" id="ARBA00023204"/>
    </source>
</evidence>
<dbReference type="PANTHER" id="PTHR47962:SF5">
    <property type="entry name" value="ATP-DEPENDENT HELICASE LHR-RELATED"/>
    <property type="match status" value="1"/>
</dbReference>
<evidence type="ECO:0000256" key="1">
    <source>
        <dbReference type="ARBA" id="ARBA00022741"/>
    </source>
</evidence>
<dbReference type="InterPro" id="IPR045628">
    <property type="entry name" value="Lhr_WH_dom"/>
</dbReference>
<gene>
    <name evidence="12" type="ordered locus">BTH_II1130</name>
</gene>
<dbReference type="GO" id="GO:0004386">
    <property type="term" value="F:helicase activity"/>
    <property type="evidence" value="ECO:0007669"/>
    <property type="project" value="UniProtKB-KW"/>
</dbReference>
<keyword evidence="1" id="KW-0547">Nucleotide-binding</keyword>
<dbReference type="InterPro" id="IPR001650">
    <property type="entry name" value="Helicase_C-like"/>
</dbReference>
<reference evidence="12 13" key="1">
    <citation type="journal article" date="2005" name="BMC Genomics">
        <title>Bacterial genome adaptation to niches: divergence of the potential virulence genes in three Burkholderia species of different survival strategies.</title>
        <authorList>
            <person name="Kim H.S."/>
            <person name="Schell M.A."/>
            <person name="Yu Y."/>
            <person name="Ulrich R.L."/>
            <person name="Sarria S.H."/>
            <person name="Nierman W.C."/>
            <person name="DeShazer D."/>
        </authorList>
    </citation>
    <scope>NUCLEOTIDE SEQUENCE [LARGE SCALE GENOMIC DNA]</scope>
    <source>
        <strain evidence="13">ATCC 700388 / DSM 13276 / CCUG 48851 / CIP 106301 / E264</strain>
    </source>
</reference>